<gene>
    <name evidence="3" type="ORF">MNOR_LOCUS37396</name>
</gene>
<sequence>MPMVVIMVVRVVLVLVFFFWHGVCGSSGRDCDFEDNDGANVNCDGNDCGNCSKGGVDTGGAVVMLTVVVVLELLMVVVVVVVEVMVVDVVVSNLEAARRW</sequence>
<feature type="chain" id="PRO_5043864508" description="NADH dehydrogenase subunit 4L" evidence="2">
    <location>
        <begin position="26"/>
        <end position="100"/>
    </location>
</feature>
<evidence type="ECO:0008006" key="5">
    <source>
        <dbReference type="Google" id="ProtNLM"/>
    </source>
</evidence>
<dbReference type="AlphaFoldDB" id="A0AAV2SJX2"/>
<accession>A0AAV2SJX2</accession>
<evidence type="ECO:0000256" key="2">
    <source>
        <dbReference type="SAM" id="SignalP"/>
    </source>
</evidence>
<name>A0AAV2SJX2_MEGNR</name>
<feature type="transmembrane region" description="Helical" evidence="1">
    <location>
        <begin position="62"/>
        <end position="91"/>
    </location>
</feature>
<feature type="signal peptide" evidence="2">
    <location>
        <begin position="1"/>
        <end position="25"/>
    </location>
</feature>
<protein>
    <recommendedName>
        <fullName evidence="5">NADH dehydrogenase subunit 4L</fullName>
    </recommendedName>
</protein>
<keyword evidence="1" id="KW-0812">Transmembrane</keyword>
<reference evidence="3 4" key="1">
    <citation type="submission" date="2024-05" db="EMBL/GenBank/DDBJ databases">
        <authorList>
            <person name="Wallberg A."/>
        </authorList>
    </citation>
    <scope>NUCLEOTIDE SEQUENCE [LARGE SCALE GENOMIC DNA]</scope>
</reference>
<keyword evidence="1" id="KW-1133">Transmembrane helix</keyword>
<dbReference type="EMBL" id="CAXKWB010074916">
    <property type="protein sequence ID" value="CAL4198819.1"/>
    <property type="molecule type" value="Genomic_DNA"/>
</dbReference>
<dbReference type="Proteomes" id="UP001497623">
    <property type="component" value="Unassembled WGS sequence"/>
</dbReference>
<proteinExistence type="predicted"/>
<evidence type="ECO:0000256" key="1">
    <source>
        <dbReference type="SAM" id="Phobius"/>
    </source>
</evidence>
<keyword evidence="4" id="KW-1185">Reference proteome</keyword>
<keyword evidence="2" id="KW-0732">Signal</keyword>
<evidence type="ECO:0000313" key="3">
    <source>
        <dbReference type="EMBL" id="CAL4198819.1"/>
    </source>
</evidence>
<keyword evidence="1" id="KW-0472">Membrane</keyword>
<evidence type="ECO:0000313" key="4">
    <source>
        <dbReference type="Proteomes" id="UP001497623"/>
    </source>
</evidence>
<organism evidence="3 4">
    <name type="scientific">Meganyctiphanes norvegica</name>
    <name type="common">Northern krill</name>
    <name type="synonym">Thysanopoda norvegica</name>
    <dbReference type="NCBI Taxonomy" id="48144"/>
    <lineage>
        <taxon>Eukaryota</taxon>
        <taxon>Metazoa</taxon>
        <taxon>Ecdysozoa</taxon>
        <taxon>Arthropoda</taxon>
        <taxon>Crustacea</taxon>
        <taxon>Multicrustacea</taxon>
        <taxon>Malacostraca</taxon>
        <taxon>Eumalacostraca</taxon>
        <taxon>Eucarida</taxon>
        <taxon>Euphausiacea</taxon>
        <taxon>Euphausiidae</taxon>
        <taxon>Meganyctiphanes</taxon>
    </lineage>
</organism>
<comment type="caution">
    <text evidence="3">The sequence shown here is derived from an EMBL/GenBank/DDBJ whole genome shotgun (WGS) entry which is preliminary data.</text>
</comment>